<evidence type="ECO:0000313" key="1">
    <source>
        <dbReference type="EnsemblPlants" id="AVESA.00010b.r2.7AG1243310.1.CDS.1"/>
    </source>
</evidence>
<reference evidence="1" key="1">
    <citation type="submission" date="2021-05" db="EMBL/GenBank/DDBJ databases">
        <authorList>
            <person name="Scholz U."/>
            <person name="Mascher M."/>
            <person name="Fiebig A."/>
        </authorList>
    </citation>
    <scope>NUCLEOTIDE SEQUENCE [LARGE SCALE GENOMIC DNA]</scope>
</reference>
<keyword evidence="2" id="KW-1185">Reference proteome</keyword>
<sequence>MEAPPQIRDTLDYVYTRTPEAHRIAVGIHFGTLPPSAADDREDVARYAAYVARQLQPRVRLNSNSPAAPLRMNFASCYVQDHDEDSHFFHAVAGVIGVADGVGGCRSAGVDAAAFSRGLMGNAFSEVSASDLGKPVCPYTILDRAYQRTAASGTPGASTAVIVSLAGKALRWAYIGDSGFALFRDGKLLHRSEPQQHYFNCPFQLFAGEGSHRVSGAAVGEIAVEEGDVLVVASDGLFDNVFDSTLERTVQMGTAFNFTPQHMADIMAGQAHNASMDASKDSPFSVAAREHGLTCTGGKQDDITVVVAFVESQDDMTTDLPVSRLRT</sequence>
<dbReference type="EnsemblPlants" id="AVESA.00010b.r2.7AG1243310.1">
    <property type="protein sequence ID" value="AVESA.00010b.r2.7AG1243310.1.CDS.1"/>
    <property type="gene ID" value="AVESA.00010b.r2.7AG1243310"/>
</dbReference>
<proteinExistence type="predicted"/>
<organism evidence="1 2">
    <name type="scientific">Avena sativa</name>
    <name type="common">Oat</name>
    <dbReference type="NCBI Taxonomy" id="4498"/>
    <lineage>
        <taxon>Eukaryota</taxon>
        <taxon>Viridiplantae</taxon>
        <taxon>Streptophyta</taxon>
        <taxon>Embryophyta</taxon>
        <taxon>Tracheophyta</taxon>
        <taxon>Spermatophyta</taxon>
        <taxon>Magnoliopsida</taxon>
        <taxon>Liliopsida</taxon>
        <taxon>Poales</taxon>
        <taxon>Poaceae</taxon>
        <taxon>BOP clade</taxon>
        <taxon>Pooideae</taxon>
        <taxon>Poodae</taxon>
        <taxon>Poeae</taxon>
        <taxon>Poeae Chloroplast Group 1 (Aveneae type)</taxon>
        <taxon>Aveninae</taxon>
        <taxon>Avena</taxon>
    </lineage>
</organism>
<reference evidence="1" key="2">
    <citation type="submission" date="2025-09" db="UniProtKB">
        <authorList>
            <consortium name="EnsemblPlants"/>
        </authorList>
    </citation>
    <scope>IDENTIFICATION</scope>
</reference>
<dbReference type="Proteomes" id="UP001732700">
    <property type="component" value="Chromosome 7A"/>
</dbReference>
<protein>
    <submittedName>
        <fullName evidence="1">Uncharacterized protein</fullName>
    </submittedName>
</protein>
<name>A0ACD5ZRH6_AVESA</name>
<evidence type="ECO:0000313" key="2">
    <source>
        <dbReference type="Proteomes" id="UP001732700"/>
    </source>
</evidence>
<accession>A0ACD5ZRH6</accession>